<evidence type="ECO:0000313" key="1">
    <source>
        <dbReference type="EMBL" id="CAI0428621.1"/>
    </source>
</evidence>
<reference evidence="1" key="1">
    <citation type="submission" date="2022-08" db="EMBL/GenBank/DDBJ databases">
        <authorList>
            <person name="Gutierrez-Valencia J."/>
        </authorList>
    </citation>
    <scope>NUCLEOTIDE SEQUENCE</scope>
</reference>
<name>A0AAV0L5M5_9ROSI</name>
<gene>
    <name evidence="1" type="ORF">LITE_LOCUS21744</name>
</gene>
<accession>A0AAV0L5M5</accession>
<protein>
    <submittedName>
        <fullName evidence="1">Uncharacterized protein</fullName>
    </submittedName>
</protein>
<evidence type="ECO:0000313" key="2">
    <source>
        <dbReference type="Proteomes" id="UP001154282"/>
    </source>
</evidence>
<comment type="caution">
    <text evidence="1">The sequence shown here is derived from an EMBL/GenBank/DDBJ whole genome shotgun (WGS) entry which is preliminary data.</text>
</comment>
<sequence length="23" mass="2410">MGLKGGSSWCLVCLTLLLPHAPL</sequence>
<proteinExistence type="predicted"/>
<dbReference type="AlphaFoldDB" id="A0AAV0L5M5"/>
<dbReference type="Proteomes" id="UP001154282">
    <property type="component" value="Unassembled WGS sequence"/>
</dbReference>
<organism evidence="1 2">
    <name type="scientific">Linum tenue</name>
    <dbReference type="NCBI Taxonomy" id="586396"/>
    <lineage>
        <taxon>Eukaryota</taxon>
        <taxon>Viridiplantae</taxon>
        <taxon>Streptophyta</taxon>
        <taxon>Embryophyta</taxon>
        <taxon>Tracheophyta</taxon>
        <taxon>Spermatophyta</taxon>
        <taxon>Magnoliopsida</taxon>
        <taxon>eudicotyledons</taxon>
        <taxon>Gunneridae</taxon>
        <taxon>Pentapetalae</taxon>
        <taxon>rosids</taxon>
        <taxon>fabids</taxon>
        <taxon>Malpighiales</taxon>
        <taxon>Linaceae</taxon>
        <taxon>Linum</taxon>
    </lineage>
</organism>
<dbReference type="EMBL" id="CAMGYJ010000006">
    <property type="protein sequence ID" value="CAI0428621.1"/>
    <property type="molecule type" value="Genomic_DNA"/>
</dbReference>
<keyword evidence="2" id="KW-1185">Reference proteome</keyword>